<keyword evidence="1" id="KW-0456">Lyase</keyword>
<dbReference type="Proteomes" id="UP000233387">
    <property type="component" value="Unassembled WGS sequence"/>
</dbReference>
<dbReference type="RefSeq" id="WP_101357290.1">
    <property type="nucleotide sequence ID" value="NZ_NKXO01000001.1"/>
</dbReference>
<dbReference type="InterPro" id="IPR014729">
    <property type="entry name" value="Rossmann-like_a/b/a_fold"/>
</dbReference>
<evidence type="ECO:0000313" key="2">
    <source>
        <dbReference type="Proteomes" id="UP000233387"/>
    </source>
</evidence>
<protein>
    <submittedName>
        <fullName evidence="1">Putative deoxyribodipyrimidine photolyase</fullName>
    </submittedName>
</protein>
<dbReference type="InterPro" id="IPR036134">
    <property type="entry name" value="Crypto/Photolyase_FAD-like_sf"/>
</dbReference>
<dbReference type="InterPro" id="IPR007357">
    <property type="entry name" value="PhrB-like"/>
</dbReference>
<dbReference type="Gene3D" id="1.25.40.80">
    <property type="match status" value="1"/>
</dbReference>
<gene>
    <name evidence="1" type="ORF">Rain11_0023</name>
</gene>
<dbReference type="PANTHER" id="PTHR38657:SF1">
    <property type="entry name" value="SLR1343 PROTEIN"/>
    <property type="match status" value="1"/>
</dbReference>
<organism evidence="1 2">
    <name type="scientific">Raineya orbicola</name>
    <dbReference type="NCBI Taxonomy" id="2016530"/>
    <lineage>
        <taxon>Bacteria</taxon>
        <taxon>Pseudomonadati</taxon>
        <taxon>Bacteroidota</taxon>
        <taxon>Cytophagia</taxon>
        <taxon>Cytophagales</taxon>
        <taxon>Raineyaceae</taxon>
        <taxon>Raineya</taxon>
    </lineage>
</organism>
<sequence length="512" mass="60631">MFQTLRLILGDQLNDNHSWLKEKNDKTLYVLMEIRQETDYVVHHIQKILAFFAAMRNFAQELQNKGGHKVFYFTLDNPENRQDLCKNLELLIQKFQIQKFEYQLPDEYRLDKQLSEFCQKISIPSQAFDTEHFLSERNEVSKHFGTKNYLLESFYRKMRKKYNILMEGDKPLTGRWNYDAENRKKYNYQVSVPNEPFFKNEVTDLIKTLQKHQIQTIGFIPPNNILNVPISRKQALQLLEHFVSNLLPHFGTYEDAMHTQEPHLFHSQLSFALNVKILHPLEVLQKAIEAWQSNPQKVSIAQIEGFVRQILGWREYMRGVYWAKMPDYAKNNYFEHSAPLPSWYWTGETRMNCAKFAISQSLQEAFAHHIQRLMVTGNIALLLGVSPDEVDKWYLGIYRDAIEWVEITNTRGMSQYADGGLVASKPYTASANYMDKMSNYCESCFYDKKKRHGKRACPLNSLYWEFHYRHREKLSKNQRLGMVYQTLAKMDKAELQKIVEQAEFYRKNSENL</sequence>
<reference evidence="1 2" key="1">
    <citation type="submission" date="2017-06" db="EMBL/GenBank/DDBJ databases">
        <title>Raineya orbicola gen. nov., sp. nov. a slightly thermophilic bacterium of the phylum Bacteroidetes and the description of Raineyaceae fam. nov.</title>
        <authorList>
            <person name="Albuquerque L."/>
            <person name="Polonia A.R.M."/>
            <person name="Barroso C."/>
            <person name="Froufe H.J.C."/>
            <person name="Lage O."/>
            <person name="Lobo-Da-Cunha A."/>
            <person name="Egas C."/>
            <person name="Da Costa M.S."/>
        </authorList>
    </citation>
    <scope>NUCLEOTIDE SEQUENCE [LARGE SCALE GENOMIC DNA]</scope>
    <source>
        <strain evidence="1 2">SPSPC-11</strain>
    </source>
</reference>
<dbReference type="Gene3D" id="1.10.10.1710">
    <property type="entry name" value="Deoxyribodipyrimidine photolyase-related"/>
    <property type="match status" value="1"/>
</dbReference>
<dbReference type="OrthoDB" id="5288100at2"/>
<dbReference type="GO" id="GO:0016829">
    <property type="term" value="F:lyase activity"/>
    <property type="evidence" value="ECO:0007669"/>
    <property type="project" value="UniProtKB-KW"/>
</dbReference>
<keyword evidence="2" id="KW-1185">Reference proteome</keyword>
<dbReference type="AlphaFoldDB" id="A0A2N3IKN6"/>
<dbReference type="SUPFAM" id="SSF48173">
    <property type="entry name" value="Cryptochrome/photolyase FAD-binding domain"/>
    <property type="match status" value="1"/>
</dbReference>
<name>A0A2N3IKN6_9BACT</name>
<comment type="caution">
    <text evidence="1">The sequence shown here is derived from an EMBL/GenBank/DDBJ whole genome shotgun (WGS) entry which is preliminary data.</text>
</comment>
<dbReference type="Gene3D" id="1.10.579.10">
    <property type="entry name" value="DNA Cyclobutane Dipyrimidine Photolyase, subunit A, domain 3"/>
    <property type="match status" value="1"/>
</dbReference>
<accession>A0A2N3IKN6</accession>
<dbReference type="Gene3D" id="3.40.50.620">
    <property type="entry name" value="HUPs"/>
    <property type="match status" value="1"/>
</dbReference>
<dbReference type="Pfam" id="PF04244">
    <property type="entry name" value="DPRP"/>
    <property type="match status" value="1"/>
</dbReference>
<evidence type="ECO:0000313" key="1">
    <source>
        <dbReference type="EMBL" id="PKQ70882.1"/>
    </source>
</evidence>
<dbReference type="InterPro" id="IPR052551">
    <property type="entry name" value="UV-DNA_repair_photolyase"/>
</dbReference>
<proteinExistence type="predicted"/>
<dbReference type="EMBL" id="NKXO01000001">
    <property type="protein sequence ID" value="PKQ70882.1"/>
    <property type="molecule type" value="Genomic_DNA"/>
</dbReference>
<dbReference type="PANTHER" id="PTHR38657">
    <property type="entry name" value="SLR1343 PROTEIN"/>
    <property type="match status" value="1"/>
</dbReference>